<reference evidence="7 8" key="1">
    <citation type="submission" date="2018-12" db="EMBL/GenBank/DDBJ databases">
        <title>The genome sequences of strain 502.</title>
        <authorList>
            <person name="Gao J."/>
            <person name="Sun J."/>
        </authorList>
    </citation>
    <scope>NUCLEOTIDE SEQUENCE [LARGE SCALE GENOMIC DNA]</scope>
    <source>
        <strain evidence="7 8">502</strain>
    </source>
</reference>
<dbReference type="SUPFAM" id="SSF51120">
    <property type="entry name" value="beta-Roll"/>
    <property type="match status" value="1"/>
</dbReference>
<evidence type="ECO:0000256" key="6">
    <source>
        <dbReference type="SAM" id="MobiDB-lite"/>
    </source>
</evidence>
<dbReference type="Proteomes" id="UP000271137">
    <property type="component" value="Unassembled WGS sequence"/>
</dbReference>
<name>A0ABY0A2A7_9BURK</name>
<evidence type="ECO:0000256" key="2">
    <source>
        <dbReference type="ARBA" id="ARBA00022656"/>
    </source>
</evidence>
<keyword evidence="3" id="KW-0677">Repeat</keyword>
<keyword evidence="5" id="KW-0472">Membrane</keyword>
<evidence type="ECO:0000256" key="3">
    <source>
        <dbReference type="ARBA" id="ARBA00022737"/>
    </source>
</evidence>
<feature type="non-terminal residue" evidence="7">
    <location>
        <position position="695"/>
    </location>
</feature>
<dbReference type="PROSITE" id="PS00330">
    <property type="entry name" value="HEMOLYSIN_CALCIUM"/>
    <property type="match status" value="1"/>
</dbReference>
<keyword evidence="4" id="KW-0843">Virulence</keyword>
<protein>
    <submittedName>
        <fullName evidence="7">Calcium-binding protein</fullName>
    </submittedName>
</protein>
<keyword evidence="2" id="KW-0800">Toxin</keyword>
<dbReference type="Pfam" id="PF00353">
    <property type="entry name" value="HemolysinCabind"/>
    <property type="match status" value="2"/>
</dbReference>
<organism evidence="7 8">
    <name type="scientific">Variovorax beijingensis</name>
    <dbReference type="NCBI Taxonomy" id="2496117"/>
    <lineage>
        <taxon>Bacteria</taxon>
        <taxon>Pseudomonadati</taxon>
        <taxon>Pseudomonadota</taxon>
        <taxon>Betaproteobacteria</taxon>
        <taxon>Burkholderiales</taxon>
        <taxon>Comamonadaceae</taxon>
        <taxon>Variovorax</taxon>
    </lineage>
</organism>
<evidence type="ECO:0000313" key="8">
    <source>
        <dbReference type="Proteomes" id="UP000271137"/>
    </source>
</evidence>
<feature type="compositionally biased region" description="Polar residues" evidence="6">
    <location>
        <begin position="660"/>
        <end position="671"/>
    </location>
</feature>
<dbReference type="InterPro" id="IPR001343">
    <property type="entry name" value="Hemolysn_Ca-bd"/>
</dbReference>
<dbReference type="InterPro" id="IPR003995">
    <property type="entry name" value="RTX_toxin_determinant-A"/>
</dbReference>
<evidence type="ECO:0000313" key="7">
    <source>
        <dbReference type="EMBL" id="RSZ31622.1"/>
    </source>
</evidence>
<dbReference type="RefSeq" id="WP_164547884.1">
    <property type="nucleotide sequence ID" value="NZ_RXFQ01000015.1"/>
</dbReference>
<dbReference type="InterPro" id="IPR011049">
    <property type="entry name" value="Serralysin-like_metalloprot_C"/>
</dbReference>
<sequence length="695" mass="73189">MADYLGTVKKVIKEGLKEGAQIGGDAWIASQGESGLGVDWSQGGWPFKGANIGWNLLSYTKPLGGSLYEFDERGYMRRTDGYTGDPYVDEYNDGRRQMKEADWRALEEELKRAMPSNEYLPFLDPIPVPGLGINMCYRDAKGWRQPVDPLMLDLDGDGLELKAADGSVLFDHDADGVKTGTGWIGSDDGILVRDLDGNGLIQTGRELFGVDTVKQNGEKAANAFDALADLDSNADGSFTSADLAWGQVNVWRDLDQDGISDVGELFSLDELGITRIGVSGSATNTTGGSQAGTTVNGNFIAQSASFTRNGETHSVSSANLSAGAIDLDSSNFHREFTDHIPLTDIAKALPTMQGSGRVRDLAEAVSLSPDLAVVLTTFSSATTREAQMALIDNLITTWAKSSDFWSSIEDNLGGKDNISLGITVPAGMTIDQFRNLIGVLEAFNGERFYEKPSTTQAAQAVAGFTSSTSTTTSGGVTLVRPAYLINPPAAQLALLQQSYENLKESIYGGLVLQTRLKPYLDAIDLTIDESGVGFDLTALTAKLDALKVSDERAALIDLVELNRYAPDTLRAVGFNGLSLLNIWIDALPGASPLRAELVSLNVYVDATTSGTVKDDIYLGNSSSNSFSAGAGNDILDGGAGNDSLIGGAGNDTLIGGDGNDSLSGSAGNDSLQGGGGNDTLYGEAGNDVLYGGAGG</sequence>
<feature type="region of interest" description="Disordered" evidence="6">
    <location>
        <begin position="657"/>
        <end position="679"/>
    </location>
</feature>
<dbReference type="PRINTS" id="PR01488">
    <property type="entry name" value="RTXTOXINA"/>
</dbReference>
<dbReference type="InterPro" id="IPR018511">
    <property type="entry name" value="Hemolysin-typ_Ca-bd_CS"/>
</dbReference>
<accession>A0ABY0A2A7</accession>
<evidence type="ECO:0000256" key="1">
    <source>
        <dbReference type="ARBA" id="ARBA00004370"/>
    </source>
</evidence>
<dbReference type="Gene3D" id="2.150.10.10">
    <property type="entry name" value="Serralysin-like metalloprotease, C-terminal"/>
    <property type="match status" value="2"/>
</dbReference>
<dbReference type="PANTHER" id="PTHR39431:SF1">
    <property type="entry name" value="FRPA_C-RELATED PROTEIN"/>
    <property type="match status" value="1"/>
</dbReference>
<comment type="caution">
    <text evidence="7">The sequence shown here is derived from an EMBL/GenBank/DDBJ whole genome shotgun (WGS) entry which is preliminary data.</text>
</comment>
<dbReference type="PANTHER" id="PTHR39431">
    <property type="entry name" value="FRPA/C-RELATED PROTEIN"/>
    <property type="match status" value="1"/>
</dbReference>
<keyword evidence="8" id="KW-1185">Reference proteome</keyword>
<gene>
    <name evidence="7" type="ORF">EJO66_22900</name>
</gene>
<dbReference type="PRINTS" id="PR00313">
    <property type="entry name" value="CABNDNGRPT"/>
</dbReference>
<proteinExistence type="predicted"/>
<comment type="subcellular location">
    <subcellularLocation>
        <location evidence="1">Membrane</location>
    </subcellularLocation>
</comment>
<evidence type="ECO:0000256" key="5">
    <source>
        <dbReference type="ARBA" id="ARBA00023136"/>
    </source>
</evidence>
<dbReference type="EMBL" id="RXFQ01000015">
    <property type="protein sequence ID" value="RSZ31622.1"/>
    <property type="molecule type" value="Genomic_DNA"/>
</dbReference>
<evidence type="ECO:0000256" key="4">
    <source>
        <dbReference type="ARBA" id="ARBA00023026"/>
    </source>
</evidence>